<evidence type="ECO:0000313" key="13">
    <source>
        <dbReference type="Proteomes" id="UP000094652"/>
    </source>
</evidence>
<evidence type="ECO:0000256" key="8">
    <source>
        <dbReference type="ARBA" id="ARBA00034323"/>
    </source>
</evidence>
<evidence type="ECO:0000313" key="12">
    <source>
        <dbReference type="EMBL" id="AOR23342.1"/>
    </source>
</evidence>
<keyword evidence="7" id="KW-0106">Calcium</keyword>
<dbReference type="KEGG" id="ctae:BGI42_06160"/>
<feature type="transmembrane region" description="Helical" evidence="10">
    <location>
        <begin position="7"/>
        <end position="25"/>
    </location>
</feature>
<dbReference type="GO" id="GO:0030246">
    <property type="term" value="F:carbohydrate binding"/>
    <property type="evidence" value="ECO:0007669"/>
    <property type="project" value="InterPro"/>
</dbReference>
<sequence>MQVLKKVLKVIITSIMILVIIVGNSKKAISLTKDFQARRSIKVAVFAKDLVTDDYLINICKDFEEIERKNQGKVKITCYDSKSNLAIQDETIDKVLKEGVDLILLDPADTRNLQGTIDKIKIYDVPVIIFNREPLTMDAIKSYSKALYIGTDSKQSGIMQGKMLIDDWNTNKNLIDRNGDNIIQYVMLQGERYNMVPIERIKSSVSTIEEAGIQTEELASIVCQWDLELAKSEVKSLLLRYGNRIEAIISNDDTMALGAIQALQEFGYNKGDRTKTIPVVGVDAVPEARELIDKGIMLGSVVHDPIDLVQALYSVGMNLVNNKNPVEGTEYKLDDTGVSIHIPFRGYIQNVRGYVESK</sequence>
<comment type="subunit">
    <text evidence="8">The ABC transporter complex is composed of one ATP-binding protein (MglA), two transmembrane proteins (MglC) and a solute-binding protein (MglB).</text>
</comment>
<dbReference type="EMBL" id="CP017253">
    <property type="protein sequence ID" value="AOR23342.1"/>
    <property type="molecule type" value="Genomic_DNA"/>
</dbReference>
<name>A0A1D7XJ35_9CLOT</name>
<dbReference type="GO" id="GO:0046872">
    <property type="term" value="F:metal ion binding"/>
    <property type="evidence" value="ECO:0007669"/>
    <property type="project" value="UniProtKB-KW"/>
</dbReference>
<dbReference type="InterPro" id="IPR044085">
    <property type="entry name" value="MglB-like_PBP1"/>
</dbReference>
<keyword evidence="10" id="KW-0812">Transmembrane</keyword>
<dbReference type="Gene3D" id="3.40.50.2300">
    <property type="match status" value="2"/>
</dbReference>
<dbReference type="PANTHER" id="PTHR30036">
    <property type="entry name" value="D-XYLOSE-BINDING PERIPLASMIC PROTEIN"/>
    <property type="match status" value="1"/>
</dbReference>
<evidence type="ECO:0000256" key="6">
    <source>
        <dbReference type="ARBA" id="ARBA00022764"/>
    </source>
</evidence>
<gene>
    <name evidence="12" type="ORF">BGI42_06160</name>
</gene>
<feature type="domain" description="Periplasmic binding protein" evidence="11">
    <location>
        <begin position="44"/>
        <end position="323"/>
    </location>
</feature>
<accession>A0A1D7XJ35</accession>
<dbReference type="STRING" id="394958.BGI42_06160"/>
<dbReference type="InterPro" id="IPR025997">
    <property type="entry name" value="SBP_2_dom"/>
</dbReference>
<dbReference type="SUPFAM" id="SSF53822">
    <property type="entry name" value="Periplasmic binding protein-like I"/>
    <property type="match status" value="1"/>
</dbReference>
<keyword evidence="10" id="KW-1133">Transmembrane helix</keyword>
<comment type="subcellular location">
    <subcellularLocation>
        <location evidence="1">Cell envelope</location>
    </subcellularLocation>
</comment>
<dbReference type="Pfam" id="PF13407">
    <property type="entry name" value="Peripla_BP_4"/>
    <property type="match status" value="1"/>
</dbReference>
<dbReference type="PANTHER" id="PTHR30036:SF2">
    <property type="entry name" value="D-GALACTOSE_METHYL-GALACTOSIDE BINDING PERIPLASMIC PROTEIN MGLB"/>
    <property type="match status" value="1"/>
</dbReference>
<evidence type="ECO:0000259" key="11">
    <source>
        <dbReference type="Pfam" id="PF13407"/>
    </source>
</evidence>
<dbReference type="RefSeq" id="WP_069679493.1">
    <property type="nucleotide sequence ID" value="NZ_CP017253.2"/>
</dbReference>
<dbReference type="GO" id="GO:0030288">
    <property type="term" value="C:outer membrane-bounded periplasmic space"/>
    <property type="evidence" value="ECO:0007669"/>
    <property type="project" value="TreeGrafter"/>
</dbReference>
<dbReference type="OrthoDB" id="1895853at2"/>
<dbReference type="InterPro" id="IPR028082">
    <property type="entry name" value="Peripla_BP_I"/>
</dbReference>
<proteinExistence type="predicted"/>
<keyword evidence="2" id="KW-0813">Transport</keyword>
<evidence type="ECO:0000256" key="2">
    <source>
        <dbReference type="ARBA" id="ARBA00022448"/>
    </source>
</evidence>
<dbReference type="AlphaFoldDB" id="A0A1D7XJ35"/>
<reference evidence="13" key="1">
    <citation type="submission" date="2016-09" db="EMBL/GenBank/DDBJ databases">
        <title>Genomics of Clostridium taeniosporum, an organism which forms endospores with ribbon-like appendages.</title>
        <authorList>
            <person name="Walker J.R."/>
        </authorList>
    </citation>
    <scope>NUCLEOTIDE SEQUENCE [LARGE SCALE GENOMIC DNA]</scope>
    <source>
        <strain evidence="13">1/k</strain>
    </source>
</reference>
<evidence type="ECO:0000256" key="9">
    <source>
        <dbReference type="ARBA" id="ARBA00034344"/>
    </source>
</evidence>
<keyword evidence="5" id="KW-0732">Signal</keyword>
<keyword evidence="13" id="KW-1185">Reference proteome</keyword>
<evidence type="ECO:0000256" key="5">
    <source>
        <dbReference type="ARBA" id="ARBA00022729"/>
    </source>
</evidence>
<keyword evidence="6" id="KW-0574">Periplasm</keyword>
<dbReference type="InterPro" id="IPR050555">
    <property type="entry name" value="Bact_Solute-Bind_Prot2"/>
</dbReference>
<evidence type="ECO:0000256" key="3">
    <source>
        <dbReference type="ARBA" id="ARBA00022597"/>
    </source>
</evidence>
<protein>
    <recommendedName>
        <fullName evidence="9">D-galactose/methyl-galactoside binding periplasmic protein MglB</fullName>
    </recommendedName>
</protein>
<keyword evidence="3" id="KW-0762">Sugar transport</keyword>
<evidence type="ECO:0000256" key="1">
    <source>
        <dbReference type="ARBA" id="ARBA00004196"/>
    </source>
</evidence>
<evidence type="ECO:0000256" key="10">
    <source>
        <dbReference type="SAM" id="Phobius"/>
    </source>
</evidence>
<organism evidence="12 13">
    <name type="scientific">Clostridium taeniosporum</name>
    <dbReference type="NCBI Taxonomy" id="394958"/>
    <lineage>
        <taxon>Bacteria</taxon>
        <taxon>Bacillati</taxon>
        <taxon>Bacillota</taxon>
        <taxon>Clostridia</taxon>
        <taxon>Eubacteriales</taxon>
        <taxon>Clostridiaceae</taxon>
        <taxon>Clostridium</taxon>
    </lineage>
</organism>
<evidence type="ECO:0000256" key="7">
    <source>
        <dbReference type="ARBA" id="ARBA00022837"/>
    </source>
</evidence>
<evidence type="ECO:0000256" key="4">
    <source>
        <dbReference type="ARBA" id="ARBA00022723"/>
    </source>
</evidence>
<dbReference type="Proteomes" id="UP000094652">
    <property type="component" value="Chromosome"/>
</dbReference>
<dbReference type="CDD" id="cd01539">
    <property type="entry name" value="PBP1_GGBP"/>
    <property type="match status" value="1"/>
</dbReference>
<keyword evidence="4" id="KW-0479">Metal-binding</keyword>
<keyword evidence="10" id="KW-0472">Membrane</keyword>